<dbReference type="InterPro" id="IPR050983">
    <property type="entry name" value="GST_Omega/HSP26"/>
</dbReference>
<dbReference type="Gene3D" id="1.20.1050.10">
    <property type="match status" value="1"/>
</dbReference>
<dbReference type="InterPro" id="IPR040079">
    <property type="entry name" value="Glutathione_S-Trfase"/>
</dbReference>
<dbReference type="PRINTS" id="PR01625">
    <property type="entry name" value="GSTRNSFRASEO"/>
</dbReference>
<reference evidence="2" key="2">
    <citation type="journal article" date="2019" name="IMA Fungus">
        <title>Genome sequencing and comparison of five Tilletia species to identify candidate genes for the detection of regulated species infecting wheat.</title>
        <authorList>
            <person name="Nguyen H.D.T."/>
            <person name="Sultana T."/>
            <person name="Kesanakurti P."/>
            <person name="Hambleton S."/>
        </authorList>
    </citation>
    <scope>NUCLEOTIDE SEQUENCE</scope>
    <source>
        <strain evidence="2">DAOMC 236416</strain>
    </source>
</reference>
<dbReference type="SFLD" id="SFLDG00358">
    <property type="entry name" value="Main_(cytGST)"/>
    <property type="match status" value="1"/>
</dbReference>
<keyword evidence="1" id="KW-0560">Oxidoreductase</keyword>
<dbReference type="GO" id="GO:0005737">
    <property type="term" value="C:cytoplasm"/>
    <property type="evidence" value="ECO:0007669"/>
    <property type="project" value="InterPro"/>
</dbReference>
<dbReference type="Gene3D" id="3.40.30.10">
    <property type="entry name" value="Glutaredoxin"/>
    <property type="match status" value="1"/>
</dbReference>
<dbReference type="InterPro" id="IPR036249">
    <property type="entry name" value="Thioredoxin-like_sf"/>
</dbReference>
<dbReference type="InterPro" id="IPR010987">
    <property type="entry name" value="Glutathione-S-Trfase_C-like"/>
</dbReference>
<dbReference type="PANTHER" id="PTHR43968:SF6">
    <property type="entry name" value="GLUTATHIONE S-TRANSFERASE OMEGA"/>
    <property type="match status" value="1"/>
</dbReference>
<comment type="caution">
    <text evidence="2">The sequence shown here is derived from an EMBL/GenBank/DDBJ whole genome shotgun (WGS) entry which is preliminary data.</text>
</comment>
<reference evidence="2" key="1">
    <citation type="submission" date="2016-04" db="EMBL/GenBank/DDBJ databases">
        <authorList>
            <person name="Nguyen H.D."/>
            <person name="Samba Siva P."/>
            <person name="Cullis J."/>
            <person name="Levesque C.A."/>
            <person name="Hambleton S."/>
        </authorList>
    </citation>
    <scope>NUCLEOTIDE SEQUENCE</scope>
    <source>
        <strain evidence="2">DAOMC 236416</strain>
    </source>
</reference>
<accession>A0A177TKP4</accession>
<organism evidence="2 3">
    <name type="scientific">Tilletia indica</name>
    <dbReference type="NCBI Taxonomy" id="43049"/>
    <lineage>
        <taxon>Eukaryota</taxon>
        <taxon>Fungi</taxon>
        <taxon>Dikarya</taxon>
        <taxon>Basidiomycota</taxon>
        <taxon>Ustilaginomycotina</taxon>
        <taxon>Exobasidiomycetes</taxon>
        <taxon>Tilletiales</taxon>
        <taxon>Tilletiaceae</taxon>
        <taxon>Tilletia</taxon>
    </lineage>
</organism>
<evidence type="ECO:0008006" key="4">
    <source>
        <dbReference type="Google" id="ProtNLM"/>
    </source>
</evidence>
<dbReference type="Pfam" id="PF13409">
    <property type="entry name" value="GST_N_2"/>
    <property type="match status" value="1"/>
</dbReference>
<evidence type="ECO:0000313" key="2">
    <source>
        <dbReference type="EMBL" id="KAE8250510.1"/>
    </source>
</evidence>
<dbReference type="Proteomes" id="UP000077521">
    <property type="component" value="Unassembled WGS sequence"/>
</dbReference>
<sequence length="243" mass="27226">MTSAPPPSSKPFTLYTSKLCPYAHRTELALHESQQFDNVELVQIDLLKPREAWYLEKINSVGKVPALEVSEHKTIIPESLVIANYVAESYPESGLLPNDPLERARVRYVIERAAQLIGPHYPAALLKRDEESLNGLYTSLEELEKLFNSISTTGPFIFGEKLSLADIAVAPFLARILATTDEDLGIVPAGLISPPIPERMQKQLPRLKNFFDAMKSRPSWASTFDEDFVRKMSKQAFLARAKA</sequence>
<evidence type="ECO:0000313" key="3">
    <source>
        <dbReference type="Proteomes" id="UP000077521"/>
    </source>
</evidence>
<dbReference type="CDD" id="cd00299">
    <property type="entry name" value="GST_C_family"/>
    <property type="match status" value="1"/>
</dbReference>
<dbReference type="GO" id="GO:0045174">
    <property type="term" value="F:glutathione dehydrogenase (ascorbate) activity"/>
    <property type="evidence" value="ECO:0007669"/>
    <property type="project" value="UniProtKB-ARBA"/>
</dbReference>
<name>A0A177TKP4_9BASI</name>
<dbReference type="PROSITE" id="PS50404">
    <property type="entry name" value="GST_NTER"/>
    <property type="match status" value="1"/>
</dbReference>
<proteinExistence type="predicted"/>
<dbReference type="InterPro" id="IPR004045">
    <property type="entry name" value="Glutathione_S-Trfase_N"/>
</dbReference>
<dbReference type="PANTHER" id="PTHR43968">
    <property type="match status" value="1"/>
</dbReference>
<protein>
    <recommendedName>
        <fullName evidence="4">GST N-terminal domain-containing protein</fullName>
    </recommendedName>
</protein>
<dbReference type="SFLD" id="SFLDS00019">
    <property type="entry name" value="Glutathione_Transferase_(cytos"/>
    <property type="match status" value="1"/>
</dbReference>
<dbReference type="GO" id="GO:0004364">
    <property type="term" value="F:glutathione transferase activity"/>
    <property type="evidence" value="ECO:0007669"/>
    <property type="project" value="InterPro"/>
</dbReference>
<keyword evidence="3" id="KW-1185">Reference proteome</keyword>
<dbReference type="AlphaFoldDB" id="A0A177TKP4"/>
<gene>
    <name evidence="2" type="ORF">A4X13_0g4670</name>
</gene>
<dbReference type="InterPro" id="IPR036282">
    <property type="entry name" value="Glutathione-S-Trfase_C_sf"/>
</dbReference>
<dbReference type="InterPro" id="IPR005442">
    <property type="entry name" value="GST_omega"/>
</dbReference>
<dbReference type="SUPFAM" id="SSF52833">
    <property type="entry name" value="Thioredoxin-like"/>
    <property type="match status" value="1"/>
</dbReference>
<dbReference type="EMBL" id="LWDF02000318">
    <property type="protein sequence ID" value="KAE8250510.1"/>
    <property type="molecule type" value="Genomic_DNA"/>
</dbReference>
<dbReference type="PROSITE" id="PS50405">
    <property type="entry name" value="GST_CTER"/>
    <property type="match status" value="1"/>
</dbReference>
<dbReference type="Pfam" id="PF13410">
    <property type="entry name" value="GST_C_2"/>
    <property type="match status" value="1"/>
</dbReference>
<dbReference type="SUPFAM" id="SSF47616">
    <property type="entry name" value="GST C-terminal domain-like"/>
    <property type="match status" value="1"/>
</dbReference>
<evidence type="ECO:0000256" key="1">
    <source>
        <dbReference type="ARBA" id="ARBA00023002"/>
    </source>
</evidence>